<keyword evidence="2" id="KW-0539">Nucleus</keyword>
<feature type="region of interest" description="Disordered" evidence="3">
    <location>
        <begin position="279"/>
        <end position="304"/>
    </location>
</feature>
<dbReference type="OrthoDB" id="3362851at2759"/>
<dbReference type="Gene3D" id="4.10.240.10">
    <property type="entry name" value="Zn(2)-C6 fungal-type DNA-binding domain"/>
    <property type="match status" value="1"/>
</dbReference>
<feature type="compositionally biased region" description="Gly residues" evidence="3">
    <location>
        <begin position="44"/>
        <end position="53"/>
    </location>
</feature>
<comment type="caution">
    <text evidence="5">The sequence shown here is derived from an EMBL/GenBank/DDBJ whole genome shotgun (WGS) entry which is preliminary data.</text>
</comment>
<dbReference type="PANTHER" id="PTHR31001">
    <property type="entry name" value="UNCHARACTERIZED TRANSCRIPTIONAL REGULATORY PROTEIN"/>
    <property type="match status" value="1"/>
</dbReference>
<sequence length="566" mass="58242">MDDNNARKRRRSQQTTSLPPITHLYLPGAPPPSAVAGSSSSAVGSGGGGGNGGSTTIVGNVTTHTTTTASDVPAYASGGAAYPPFPSHLAMGDPHAHHPGPTYAISHHQRDLSGGDMYALAESEGDDADQHGPPKKKRRRQALSCTECKRRKIKCDRNHPCTPCKRRGEESACQWHSIEPVEKYTTKVEFEHLRNEVTVLRDRCERLENVVRSLMSGGGGGVGGSVPSAIPSGLPSNPPLQPPSTTSTSTPHMIGSTHYYSAHDSPAPSYAAIAEGASHHHRTSSGSGGYPYVKTEGAGMRSPTMASRMRMGGGSGGEMSPSMGHMGVGGGSGSGIHAGGGMAGMGGGMGMGIGGGMGTMGMSTGVGGGVAASSGGSALKSSPLALSSITSPYHPDASASTPLPPPQLGAQSQPHSLTASGLPGQPQQQSKNCHAQMLILGERLRRAVVRGEGPVSFIAAVVVVVQLVVVVLLRLAEPVQLVVVEGTAEEVMEEVMAVAEETGMGEAGERIPQARPKTLNQGTTPTKALSTVLNRRAERRRATMTVIVIVTTRGIGREIARGRGSA</sequence>
<organism evidence="5 6">
    <name type="scientific">Pholiota conissans</name>
    <dbReference type="NCBI Taxonomy" id="109636"/>
    <lineage>
        <taxon>Eukaryota</taxon>
        <taxon>Fungi</taxon>
        <taxon>Dikarya</taxon>
        <taxon>Basidiomycota</taxon>
        <taxon>Agaricomycotina</taxon>
        <taxon>Agaricomycetes</taxon>
        <taxon>Agaricomycetidae</taxon>
        <taxon>Agaricales</taxon>
        <taxon>Agaricineae</taxon>
        <taxon>Strophariaceae</taxon>
        <taxon>Pholiota</taxon>
    </lineage>
</organism>
<evidence type="ECO:0000313" key="6">
    <source>
        <dbReference type="Proteomes" id="UP000807469"/>
    </source>
</evidence>
<feature type="region of interest" description="Disordered" evidence="3">
    <location>
        <begin position="231"/>
        <end position="250"/>
    </location>
</feature>
<dbReference type="InterPro" id="IPR036864">
    <property type="entry name" value="Zn2-C6_fun-type_DNA-bd_sf"/>
</dbReference>
<name>A0A9P5Z2S8_9AGAR</name>
<dbReference type="InterPro" id="IPR001138">
    <property type="entry name" value="Zn2Cys6_DnaBD"/>
</dbReference>
<keyword evidence="6" id="KW-1185">Reference proteome</keyword>
<evidence type="ECO:0000259" key="4">
    <source>
        <dbReference type="PROSITE" id="PS50048"/>
    </source>
</evidence>
<dbReference type="EMBL" id="MU155195">
    <property type="protein sequence ID" value="KAF9480387.1"/>
    <property type="molecule type" value="Genomic_DNA"/>
</dbReference>
<feature type="region of interest" description="Disordered" evidence="3">
    <location>
        <begin position="90"/>
        <end position="111"/>
    </location>
</feature>
<feature type="region of interest" description="Disordered" evidence="3">
    <location>
        <begin position="1"/>
        <end position="74"/>
    </location>
</feature>
<dbReference type="Pfam" id="PF00172">
    <property type="entry name" value="Zn_clus"/>
    <property type="match status" value="1"/>
</dbReference>
<dbReference type="SUPFAM" id="SSF57701">
    <property type="entry name" value="Zn2/Cys6 DNA-binding domain"/>
    <property type="match status" value="1"/>
</dbReference>
<comment type="subcellular location">
    <subcellularLocation>
        <location evidence="1">Nucleus</location>
    </subcellularLocation>
</comment>
<protein>
    <recommendedName>
        <fullName evidence="4">Zn(2)-C6 fungal-type domain-containing protein</fullName>
    </recommendedName>
</protein>
<dbReference type="GO" id="GO:0005634">
    <property type="term" value="C:nucleus"/>
    <property type="evidence" value="ECO:0007669"/>
    <property type="project" value="UniProtKB-SubCell"/>
</dbReference>
<dbReference type="InterPro" id="IPR050613">
    <property type="entry name" value="Sec_Metabolite_Reg"/>
</dbReference>
<evidence type="ECO:0000256" key="3">
    <source>
        <dbReference type="SAM" id="MobiDB-lite"/>
    </source>
</evidence>
<evidence type="ECO:0000313" key="5">
    <source>
        <dbReference type="EMBL" id="KAF9480387.1"/>
    </source>
</evidence>
<feature type="region of interest" description="Disordered" evidence="3">
    <location>
        <begin position="390"/>
        <end position="429"/>
    </location>
</feature>
<dbReference type="GO" id="GO:0008270">
    <property type="term" value="F:zinc ion binding"/>
    <property type="evidence" value="ECO:0007669"/>
    <property type="project" value="InterPro"/>
</dbReference>
<dbReference type="PROSITE" id="PS50048">
    <property type="entry name" value="ZN2_CY6_FUNGAL_2"/>
    <property type="match status" value="1"/>
</dbReference>
<feature type="compositionally biased region" description="Polar residues" evidence="3">
    <location>
        <begin position="409"/>
        <end position="429"/>
    </location>
</feature>
<gene>
    <name evidence="5" type="ORF">BDN70DRAFT_616220</name>
</gene>
<dbReference type="CDD" id="cd00067">
    <property type="entry name" value="GAL4"/>
    <property type="match status" value="1"/>
</dbReference>
<evidence type="ECO:0000256" key="2">
    <source>
        <dbReference type="ARBA" id="ARBA00023242"/>
    </source>
</evidence>
<evidence type="ECO:0000256" key="1">
    <source>
        <dbReference type="ARBA" id="ARBA00004123"/>
    </source>
</evidence>
<reference evidence="5" key="1">
    <citation type="submission" date="2020-11" db="EMBL/GenBank/DDBJ databases">
        <authorList>
            <consortium name="DOE Joint Genome Institute"/>
            <person name="Ahrendt S."/>
            <person name="Riley R."/>
            <person name="Andreopoulos W."/>
            <person name="Labutti K."/>
            <person name="Pangilinan J."/>
            <person name="Ruiz-Duenas F.J."/>
            <person name="Barrasa J.M."/>
            <person name="Sanchez-Garcia M."/>
            <person name="Camarero S."/>
            <person name="Miyauchi S."/>
            <person name="Serrano A."/>
            <person name="Linde D."/>
            <person name="Babiker R."/>
            <person name="Drula E."/>
            <person name="Ayuso-Fernandez I."/>
            <person name="Pacheco R."/>
            <person name="Padilla G."/>
            <person name="Ferreira P."/>
            <person name="Barriuso J."/>
            <person name="Kellner H."/>
            <person name="Castanera R."/>
            <person name="Alfaro M."/>
            <person name="Ramirez L."/>
            <person name="Pisabarro A.G."/>
            <person name="Kuo A."/>
            <person name="Tritt A."/>
            <person name="Lipzen A."/>
            <person name="He G."/>
            <person name="Yan M."/>
            <person name="Ng V."/>
            <person name="Cullen D."/>
            <person name="Martin F."/>
            <person name="Rosso M.-N."/>
            <person name="Henrissat B."/>
            <person name="Hibbett D."/>
            <person name="Martinez A.T."/>
            <person name="Grigoriev I.V."/>
        </authorList>
    </citation>
    <scope>NUCLEOTIDE SEQUENCE</scope>
    <source>
        <strain evidence="5">CIRM-BRFM 674</strain>
    </source>
</reference>
<dbReference type="PROSITE" id="PS00463">
    <property type="entry name" value="ZN2_CY6_FUNGAL_1"/>
    <property type="match status" value="1"/>
</dbReference>
<feature type="compositionally biased region" description="Low complexity" evidence="3">
    <location>
        <begin position="54"/>
        <end position="74"/>
    </location>
</feature>
<dbReference type="GO" id="GO:0000981">
    <property type="term" value="F:DNA-binding transcription factor activity, RNA polymerase II-specific"/>
    <property type="evidence" value="ECO:0007669"/>
    <property type="project" value="InterPro"/>
</dbReference>
<feature type="domain" description="Zn(2)-C6 fungal-type" evidence="4">
    <location>
        <begin position="144"/>
        <end position="175"/>
    </location>
</feature>
<dbReference type="SMART" id="SM00066">
    <property type="entry name" value="GAL4"/>
    <property type="match status" value="1"/>
</dbReference>
<dbReference type="AlphaFoldDB" id="A0A9P5Z2S8"/>
<accession>A0A9P5Z2S8</accession>
<dbReference type="Proteomes" id="UP000807469">
    <property type="component" value="Unassembled WGS sequence"/>
</dbReference>
<proteinExistence type="predicted"/>
<feature type="compositionally biased region" description="Low complexity" evidence="3">
    <location>
        <begin position="34"/>
        <end position="43"/>
    </location>
</feature>